<gene>
    <name evidence="1" type="ORF">METZ01_LOCUS17941</name>
</gene>
<sequence length="329" mass="36230">MEQGRNVREADVARAFHQAIQRILEIAPSVVLVAGDVFDRPEPPHSALVALAQGLQSLRKALPDTPVLMAAGARDTPAGPADPGALAAFDTLPGVEAVTATTRSVYYSRLDLNVVLVPHRSTIQGPGPLVEPNPDARWNVLVAYGSVDREESVLLSLNSADWDYVALGHEHFRRELVPGVHYAGALERVGATPWEEAAEEKGFLTYDLESRQVRFHPIHGRPVVSLEPIPFEADRPERLRERVGEVLVEVPGGIEEKIVRIRIQGLPAQRLDLLNGVLPEYRRRALHLEVQLDDEPLGHLGHPTQEMKPSTRLASRLAEHLAGLLERRG</sequence>
<dbReference type="AlphaFoldDB" id="A0A381PFT1"/>
<proteinExistence type="predicted"/>
<dbReference type="PANTHER" id="PTHR30337">
    <property type="entry name" value="COMPONENT OF ATP-DEPENDENT DSDNA EXONUCLEASE"/>
    <property type="match status" value="1"/>
</dbReference>
<dbReference type="InterPro" id="IPR029052">
    <property type="entry name" value="Metallo-depent_PP-like"/>
</dbReference>
<reference evidence="1" key="1">
    <citation type="submission" date="2018-05" db="EMBL/GenBank/DDBJ databases">
        <authorList>
            <person name="Lanie J.A."/>
            <person name="Ng W.-L."/>
            <person name="Kazmierczak K.M."/>
            <person name="Andrzejewski T.M."/>
            <person name="Davidsen T.M."/>
            <person name="Wayne K.J."/>
            <person name="Tettelin H."/>
            <person name="Glass J.I."/>
            <person name="Rusch D."/>
            <person name="Podicherti R."/>
            <person name="Tsui H.-C.T."/>
            <person name="Winkler M.E."/>
        </authorList>
    </citation>
    <scope>NUCLEOTIDE SEQUENCE</scope>
</reference>
<dbReference type="InterPro" id="IPR050535">
    <property type="entry name" value="DNA_Repair-Maintenance_Comp"/>
</dbReference>
<accession>A0A381PFT1</accession>
<organism evidence="1">
    <name type="scientific">marine metagenome</name>
    <dbReference type="NCBI Taxonomy" id="408172"/>
    <lineage>
        <taxon>unclassified sequences</taxon>
        <taxon>metagenomes</taxon>
        <taxon>ecological metagenomes</taxon>
    </lineage>
</organism>
<name>A0A381PFT1_9ZZZZ</name>
<evidence type="ECO:0008006" key="2">
    <source>
        <dbReference type="Google" id="ProtNLM"/>
    </source>
</evidence>
<dbReference type="Gene3D" id="3.60.21.10">
    <property type="match status" value="1"/>
</dbReference>
<dbReference type="SUPFAM" id="SSF56300">
    <property type="entry name" value="Metallo-dependent phosphatases"/>
    <property type="match status" value="1"/>
</dbReference>
<protein>
    <recommendedName>
        <fullName evidence="2">Calcineurin-like phosphoesterase domain-containing protein</fullName>
    </recommendedName>
</protein>
<dbReference type="EMBL" id="UINC01000950">
    <property type="protein sequence ID" value="SUZ65087.1"/>
    <property type="molecule type" value="Genomic_DNA"/>
</dbReference>
<evidence type="ECO:0000313" key="1">
    <source>
        <dbReference type="EMBL" id="SUZ65087.1"/>
    </source>
</evidence>